<evidence type="ECO:0000313" key="2">
    <source>
        <dbReference type="Proteomes" id="UP000270678"/>
    </source>
</evidence>
<proteinExistence type="predicted"/>
<organism evidence="1 2">
    <name type="scientific">Paenibacillus lutimineralis</name>
    <dbReference type="NCBI Taxonomy" id="2707005"/>
    <lineage>
        <taxon>Bacteria</taxon>
        <taxon>Bacillati</taxon>
        <taxon>Bacillota</taxon>
        <taxon>Bacilli</taxon>
        <taxon>Bacillales</taxon>
        <taxon>Paenibacillaceae</taxon>
        <taxon>Paenibacillus</taxon>
    </lineage>
</organism>
<dbReference type="AlphaFoldDB" id="A0A3S9UYQ5"/>
<evidence type="ECO:0000313" key="1">
    <source>
        <dbReference type="EMBL" id="AZS15454.1"/>
    </source>
</evidence>
<reference evidence="2" key="1">
    <citation type="submission" date="2018-12" db="EMBL/GenBank/DDBJ databases">
        <title>Complete genome sequence of Paenibacillus sp. MBLB1234.</title>
        <authorList>
            <person name="Nam Y.-D."/>
            <person name="Kang J."/>
            <person name="Chung W.-H."/>
            <person name="Park Y.S."/>
        </authorList>
    </citation>
    <scope>NUCLEOTIDE SEQUENCE [LARGE SCALE GENOMIC DNA]</scope>
    <source>
        <strain evidence="2">MBLB1234</strain>
    </source>
</reference>
<keyword evidence="2" id="KW-1185">Reference proteome</keyword>
<sequence>MTHYRTTEIDGQNIFYRGAGDNNLLLYEPGIVPRMAMMAFNDLSAPDPAVPAAHRGAAFFLFGSPLSRIVTG</sequence>
<name>A0A3S9UYQ5_9BACL</name>
<protein>
    <submittedName>
        <fullName evidence="1">Uncharacterized protein</fullName>
    </submittedName>
</protein>
<dbReference type="KEGG" id="plut:EI981_13975"/>
<dbReference type="Proteomes" id="UP000270678">
    <property type="component" value="Chromosome"/>
</dbReference>
<dbReference type="EMBL" id="CP034346">
    <property type="protein sequence ID" value="AZS15454.1"/>
    <property type="molecule type" value="Genomic_DNA"/>
</dbReference>
<dbReference type="RefSeq" id="WP_126999092.1">
    <property type="nucleotide sequence ID" value="NZ_CP034346.1"/>
</dbReference>
<gene>
    <name evidence="1" type="ORF">EI981_13975</name>
</gene>
<accession>A0A3S9UYQ5</accession>